<proteinExistence type="predicted"/>
<reference evidence="1" key="1">
    <citation type="submission" date="2015-04" db="UniProtKB">
        <authorList>
            <consortium name="EnsemblPlants"/>
        </authorList>
    </citation>
    <scope>IDENTIFICATION</scope>
</reference>
<evidence type="ECO:0000313" key="2">
    <source>
        <dbReference type="Proteomes" id="UP000026961"/>
    </source>
</evidence>
<dbReference type="HOGENOM" id="CLU_2709046_0_0_1"/>
<name>A0A0E0APG1_9ORYZ</name>
<dbReference type="EnsemblPlants" id="OGLUM07G26800.1">
    <property type="protein sequence ID" value="OGLUM07G26800.1"/>
    <property type="gene ID" value="OGLUM07G26800"/>
</dbReference>
<dbReference type="Proteomes" id="UP000026961">
    <property type="component" value="Chromosome 7"/>
</dbReference>
<dbReference type="AlphaFoldDB" id="A0A0E0APG1"/>
<organism evidence="1">
    <name type="scientific">Oryza glumipatula</name>
    <dbReference type="NCBI Taxonomy" id="40148"/>
    <lineage>
        <taxon>Eukaryota</taxon>
        <taxon>Viridiplantae</taxon>
        <taxon>Streptophyta</taxon>
        <taxon>Embryophyta</taxon>
        <taxon>Tracheophyta</taxon>
        <taxon>Spermatophyta</taxon>
        <taxon>Magnoliopsida</taxon>
        <taxon>Liliopsida</taxon>
        <taxon>Poales</taxon>
        <taxon>Poaceae</taxon>
        <taxon>BOP clade</taxon>
        <taxon>Oryzoideae</taxon>
        <taxon>Oryzeae</taxon>
        <taxon>Oryzinae</taxon>
        <taxon>Oryza</taxon>
    </lineage>
</organism>
<accession>A0A0E0APG1</accession>
<dbReference type="Gramene" id="OGLUM07G26800.1">
    <property type="protein sequence ID" value="OGLUM07G26800.1"/>
    <property type="gene ID" value="OGLUM07G26800"/>
</dbReference>
<evidence type="ECO:0000313" key="1">
    <source>
        <dbReference type="EnsemblPlants" id="OGLUM07G26800.1"/>
    </source>
</evidence>
<keyword evidence="2" id="KW-1185">Reference proteome</keyword>
<reference evidence="1" key="2">
    <citation type="submission" date="2018-05" db="EMBL/GenBank/DDBJ databases">
        <title>OgluRS3 (Oryza glumaepatula Reference Sequence Version 3).</title>
        <authorList>
            <person name="Zhang J."/>
            <person name="Kudrna D."/>
            <person name="Lee S."/>
            <person name="Talag J."/>
            <person name="Welchert J."/>
            <person name="Wing R.A."/>
        </authorList>
    </citation>
    <scope>NUCLEOTIDE SEQUENCE [LARGE SCALE GENOMIC DNA]</scope>
</reference>
<sequence length="73" mass="8730">MKRHEQNRKKNGIVVQASEIKIEVRKLYKRFLEIQLDLTNDLIFLQALLVQQRRWDITREAEAPILQETVAGW</sequence>
<protein>
    <submittedName>
        <fullName evidence="1">Uncharacterized protein</fullName>
    </submittedName>
</protein>